<evidence type="ECO:0000313" key="2">
    <source>
        <dbReference type="EMBL" id="MPM09799.1"/>
    </source>
</evidence>
<comment type="caution">
    <text evidence="2">The sequence shown here is derived from an EMBL/GenBank/DDBJ whole genome shotgun (WGS) entry which is preliminary data.</text>
</comment>
<sequence>MSQLDVTFLGTGTSHGIPVIGCSCPVCTSCDPRDTRYRASILLQSEIFNILVDTSPEFRLQALRAGLKSLDAVFYTHDHADHFNGIDDLRVFCKDHSLPVYCKEDVALAIQSRFSYVLNGDDIAGGIPHLDLRILTPFEEVEIGNFKVMPIPVLHGKREIFAFRIGSFAYATDCSEVPERSLPYFEGLDALVVGALRYWPHPTHYSVFEAVAFGRKVGAKRVYFTHLSHGLSHATLSAELPEGFSVAYDMLHIAVGS</sequence>
<dbReference type="AlphaFoldDB" id="A0A644X133"/>
<dbReference type="InterPro" id="IPR036866">
    <property type="entry name" value="RibonucZ/Hydroxyglut_hydro"/>
</dbReference>
<dbReference type="SMART" id="SM00849">
    <property type="entry name" value="Lactamase_B"/>
    <property type="match status" value="1"/>
</dbReference>
<dbReference type="GO" id="GO:0103043">
    <property type="term" value="F:phosphoribosyl 1,2-cyclic phosphate phosphodiesterase activity"/>
    <property type="evidence" value="ECO:0007669"/>
    <property type="project" value="UniProtKB-EC"/>
</dbReference>
<evidence type="ECO:0000259" key="1">
    <source>
        <dbReference type="SMART" id="SM00849"/>
    </source>
</evidence>
<proteinExistence type="predicted"/>
<dbReference type="EMBL" id="VSSQ01001614">
    <property type="protein sequence ID" value="MPM09799.1"/>
    <property type="molecule type" value="Genomic_DNA"/>
</dbReference>
<dbReference type="SUPFAM" id="SSF56281">
    <property type="entry name" value="Metallo-hydrolase/oxidoreductase"/>
    <property type="match status" value="1"/>
</dbReference>
<reference evidence="2" key="1">
    <citation type="submission" date="2019-08" db="EMBL/GenBank/DDBJ databases">
        <authorList>
            <person name="Kucharzyk K."/>
            <person name="Murdoch R.W."/>
            <person name="Higgins S."/>
            <person name="Loffler F."/>
        </authorList>
    </citation>
    <scope>NUCLEOTIDE SEQUENCE</scope>
</reference>
<dbReference type="PANTHER" id="PTHR42663:SF6">
    <property type="entry name" value="HYDROLASE C777.06C-RELATED"/>
    <property type="match status" value="1"/>
</dbReference>
<dbReference type="PANTHER" id="PTHR42663">
    <property type="entry name" value="HYDROLASE C777.06C-RELATED-RELATED"/>
    <property type="match status" value="1"/>
</dbReference>
<dbReference type="EC" id="3.1.4.55" evidence="2"/>
<dbReference type="CDD" id="cd16279">
    <property type="entry name" value="metallo-hydrolase-like_MBL-fold"/>
    <property type="match status" value="1"/>
</dbReference>
<protein>
    <submittedName>
        <fullName evidence="2">Phosphoribosyl 1,2-cyclic phosphate phosphodiesterase</fullName>
        <ecNumber evidence="2">3.1.4.55</ecNumber>
    </submittedName>
</protein>
<name>A0A644X133_9ZZZZ</name>
<feature type="domain" description="Metallo-beta-lactamase" evidence="1">
    <location>
        <begin position="37"/>
        <end position="226"/>
    </location>
</feature>
<keyword evidence="2" id="KW-0378">Hydrolase</keyword>
<gene>
    <name evidence="2" type="primary">phnP_6</name>
    <name evidence="2" type="ORF">SDC9_56122</name>
</gene>
<dbReference type="Gene3D" id="3.60.15.10">
    <property type="entry name" value="Ribonuclease Z/Hydroxyacylglutathione hydrolase-like"/>
    <property type="match status" value="1"/>
</dbReference>
<dbReference type="InterPro" id="IPR001279">
    <property type="entry name" value="Metallo-B-lactamas"/>
</dbReference>
<organism evidence="2">
    <name type="scientific">bioreactor metagenome</name>
    <dbReference type="NCBI Taxonomy" id="1076179"/>
    <lineage>
        <taxon>unclassified sequences</taxon>
        <taxon>metagenomes</taxon>
        <taxon>ecological metagenomes</taxon>
    </lineage>
</organism>
<dbReference type="Pfam" id="PF12706">
    <property type="entry name" value="Lactamase_B_2"/>
    <property type="match status" value="1"/>
</dbReference>
<accession>A0A644X133</accession>